<dbReference type="PROSITE" id="PS00211">
    <property type="entry name" value="ABC_TRANSPORTER_1"/>
    <property type="match status" value="1"/>
</dbReference>
<dbReference type="Proteomes" id="UP000823485">
    <property type="component" value="Unassembled WGS sequence"/>
</dbReference>
<protein>
    <submittedName>
        <fullName evidence="6">Iron complex transport system ATP-binding protein</fullName>
    </submittedName>
</protein>
<keyword evidence="4" id="KW-1278">Translocase</keyword>
<gene>
    <name evidence="6" type="ORF">JOC94_001650</name>
</gene>
<dbReference type="SMART" id="SM00382">
    <property type="entry name" value="AAA"/>
    <property type="match status" value="1"/>
</dbReference>
<comment type="caution">
    <text evidence="6">The sequence shown here is derived from an EMBL/GenBank/DDBJ whole genome shotgun (WGS) entry which is preliminary data.</text>
</comment>
<dbReference type="InterPro" id="IPR027417">
    <property type="entry name" value="P-loop_NTPase"/>
</dbReference>
<dbReference type="InterPro" id="IPR003439">
    <property type="entry name" value="ABC_transporter-like_ATP-bd"/>
</dbReference>
<keyword evidence="1" id="KW-0813">Transport</keyword>
<keyword evidence="7" id="KW-1185">Reference proteome</keyword>
<dbReference type="InterPro" id="IPR003593">
    <property type="entry name" value="AAA+_ATPase"/>
</dbReference>
<dbReference type="PANTHER" id="PTHR42794">
    <property type="entry name" value="HEMIN IMPORT ATP-BINDING PROTEIN HMUV"/>
    <property type="match status" value="1"/>
</dbReference>
<reference evidence="6 7" key="1">
    <citation type="submission" date="2021-01" db="EMBL/GenBank/DDBJ databases">
        <title>Genomic Encyclopedia of Type Strains, Phase IV (KMG-IV): sequencing the most valuable type-strain genomes for metagenomic binning, comparative biology and taxonomic classification.</title>
        <authorList>
            <person name="Goeker M."/>
        </authorList>
    </citation>
    <scope>NUCLEOTIDE SEQUENCE [LARGE SCALE GENOMIC DNA]</scope>
    <source>
        <strain evidence="6 7">DSM 105453</strain>
    </source>
</reference>
<dbReference type="PANTHER" id="PTHR42794:SF1">
    <property type="entry name" value="HEMIN IMPORT ATP-BINDING PROTEIN HMUV"/>
    <property type="match status" value="1"/>
</dbReference>
<evidence type="ECO:0000256" key="3">
    <source>
        <dbReference type="ARBA" id="ARBA00022840"/>
    </source>
</evidence>
<dbReference type="Gene3D" id="3.40.50.300">
    <property type="entry name" value="P-loop containing nucleotide triphosphate hydrolases"/>
    <property type="match status" value="1"/>
</dbReference>
<dbReference type="CDD" id="cd03214">
    <property type="entry name" value="ABC_Iron-Siderophores_B12_Hemin"/>
    <property type="match status" value="1"/>
</dbReference>
<keyword evidence="2" id="KW-0547">Nucleotide-binding</keyword>
<evidence type="ECO:0000256" key="4">
    <source>
        <dbReference type="ARBA" id="ARBA00022967"/>
    </source>
</evidence>
<dbReference type="PROSITE" id="PS50893">
    <property type="entry name" value="ABC_TRANSPORTER_2"/>
    <property type="match status" value="1"/>
</dbReference>
<dbReference type="SUPFAM" id="SSF52540">
    <property type="entry name" value="P-loop containing nucleoside triphosphate hydrolases"/>
    <property type="match status" value="1"/>
</dbReference>
<dbReference type="GO" id="GO:0005524">
    <property type="term" value="F:ATP binding"/>
    <property type="evidence" value="ECO:0007669"/>
    <property type="project" value="UniProtKB-KW"/>
</dbReference>
<sequence>MSISCHQLVVQIGKKKILKSVSFSATRGTFIGLIGPNGSGKSTWLKALGGLLSYQSGTIRIQNKKISSYSANQLAKMIGYVPQDTTIGFDFRVRDIVMMGRHAHIPRFGFGRFTDYERVNEAMERTAITHLSEQSVTSLSGGQRQMVFIAKALAQDPSILLLDEPTSALDLHRQLQVLELVRELVDEGMIAIAALHDLNMAARFCDRLVLLKNGEVQAAGEPKAVLTKKRLQESYHVETAIRHDELIHAQTVTALKYQPPEQEIINERKNGVG</sequence>
<organism evidence="6 7">
    <name type="scientific">Siminovitchia thermophila</name>
    <dbReference type="NCBI Taxonomy" id="1245522"/>
    <lineage>
        <taxon>Bacteria</taxon>
        <taxon>Bacillati</taxon>
        <taxon>Bacillota</taxon>
        <taxon>Bacilli</taxon>
        <taxon>Bacillales</taxon>
        <taxon>Bacillaceae</taxon>
        <taxon>Siminovitchia</taxon>
    </lineage>
</organism>
<dbReference type="EMBL" id="JAFBFH010000008">
    <property type="protein sequence ID" value="MBM7714678.1"/>
    <property type="molecule type" value="Genomic_DNA"/>
</dbReference>
<evidence type="ECO:0000256" key="1">
    <source>
        <dbReference type="ARBA" id="ARBA00022448"/>
    </source>
</evidence>
<dbReference type="RefSeq" id="WP_077112674.1">
    <property type="nucleotide sequence ID" value="NZ_JAFBFH010000008.1"/>
</dbReference>
<dbReference type="InterPro" id="IPR017871">
    <property type="entry name" value="ABC_transporter-like_CS"/>
</dbReference>
<proteinExistence type="predicted"/>
<evidence type="ECO:0000256" key="2">
    <source>
        <dbReference type="ARBA" id="ARBA00022741"/>
    </source>
</evidence>
<feature type="domain" description="ABC transporter" evidence="5">
    <location>
        <begin position="3"/>
        <end position="238"/>
    </location>
</feature>
<evidence type="ECO:0000313" key="6">
    <source>
        <dbReference type="EMBL" id="MBM7714678.1"/>
    </source>
</evidence>
<evidence type="ECO:0000313" key="7">
    <source>
        <dbReference type="Proteomes" id="UP000823485"/>
    </source>
</evidence>
<accession>A0ABS2R4W0</accession>
<dbReference type="Pfam" id="PF00005">
    <property type="entry name" value="ABC_tran"/>
    <property type="match status" value="1"/>
</dbReference>
<name>A0ABS2R4W0_9BACI</name>
<evidence type="ECO:0000259" key="5">
    <source>
        <dbReference type="PROSITE" id="PS50893"/>
    </source>
</evidence>
<keyword evidence="3 6" id="KW-0067">ATP-binding</keyword>